<reference evidence="22" key="8">
    <citation type="submission" date="2020-09" db="EMBL/GenBank/DDBJ databases">
        <authorList>
            <person name="Daniel Perez-Nunez"/>
            <person name="Eva Castillo-Rosa"/>
            <person name="Gonzalo Vigara-Astillero and Yolanda Revilla"/>
        </authorList>
    </citation>
    <scope>NUCLEOTIDE SEQUENCE</scope>
    <source>
        <strain evidence="22">Arm/07/CBM/c4</strain>
    </source>
</reference>
<organismHost>
    <name type="scientific">Sus scrofa</name>
    <name type="common">Pig</name>
    <dbReference type="NCBI Taxonomy" id="9823"/>
</organismHost>
<dbReference type="EMBL" id="MT932579">
    <property type="protein sequence ID" value="QPL12051.1"/>
    <property type="molecule type" value="Genomic_DNA"/>
</dbReference>
<evidence type="ECO:0000313" key="19">
    <source>
        <dbReference type="EMBL" id="AJZ77074.1"/>
    </source>
</evidence>
<evidence type="ECO:0000256" key="9">
    <source>
        <dbReference type="ARBA" id="ARBA00022840"/>
    </source>
</evidence>
<organism evidence="18 37">
    <name type="scientific">African swine fever virus</name>
    <name type="common">ASFV</name>
    <dbReference type="NCBI Taxonomy" id="10497"/>
    <lineage>
        <taxon>Viruses</taxon>
        <taxon>Varidnaviria</taxon>
        <taxon>Bamfordvirae</taxon>
        <taxon>Nucleocytoviricota</taxon>
        <taxon>Pokkesviricetes</taxon>
        <taxon>Asfuvirales</taxon>
        <taxon>Asfarviridae</taxon>
        <taxon>Asfivirus</taxon>
        <taxon>Asfivirus haemorrhagiae</taxon>
    </lineage>
</organism>
<dbReference type="EMBL" id="LR881473">
    <property type="protein sequence ID" value="CAD5338238.1"/>
    <property type="molecule type" value="Genomic_DNA"/>
</dbReference>
<organismHost>
    <name type="scientific">Ornithodoros moubata</name>
    <name type="common">Soft tick</name>
    <name type="synonym">Argasid tick</name>
    <dbReference type="NCBI Taxonomy" id="6938"/>
</organismHost>
<dbReference type="Proteomes" id="UP000502885">
    <property type="component" value="Segment"/>
</dbReference>
<organismHost>
    <name type="scientific">Ornithodoros</name>
    <name type="common">relapsing fever ticks</name>
    <dbReference type="NCBI Taxonomy" id="6937"/>
</organismHost>
<name>A0A0A1E0U0_ASF</name>
<dbReference type="Proteomes" id="UP000266411">
    <property type="component" value="Segment"/>
</dbReference>
<evidence type="ECO:0000313" key="20">
    <source>
        <dbReference type="EMBL" id="AKO62781.1"/>
    </source>
</evidence>
<dbReference type="Proteomes" id="UP000501683">
    <property type="component" value="Segment"/>
</dbReference>
<dbReference type="GO" id="GO:0003910">
    <property type="term" value="F:DNA ligase (ATP) activity"/>
    <property type="evidence" value="ECO:0007669"/>
    <property type="project" value="InterPro"/>
</dbReference>
<dbReference type="Proteomes" id="UP000501465">
    <property type="component" value="Segment"/>
</dbReference>
<dbReference type="InterPro" id="IPR050326">
    <property type="entry name" value="NAD_dep_DNA_ligaseB"/>
</dbReference>
<dbReference type="RefSeq" id="YP_009702505.1">
    <property type="nucleotide sequence ID" value="NC_044942.1"/>
</dbReference>
<dbReference type="PDBsum" id="6IMJ"/>
<evidence type="ECO:0000313" key="40">
    <source>
        <dbReference type="Proteomes" id="UP000241813"/>
    </source>
</evidence>
<organismHost>
    <name type="scientific">Phacochoerus aethiopicus</name>
    <name type="common">Warthog</name>
    <dbReference type="NCBI Taxonomy" id="85517"/>
</organismHost>
<dbReference type="Proteomes" id="UP000502933">
    <property type="component" value="Segment"/>
</dbReference>
<dbReference type="EMBL" id="KM262845">
    <property type="protein sequence ID" value="AIY22449.1"/>
    <property type="molecule type" value="Genomic_DNA"/>
</dbReference>
<evidence type="ECO:0000313" key="25">
    <source>
        <dbReference type="EMBL" id="QIM07263.1"/>
    </source>
</evidence>
<dbReference type="Proteomes" id="UP001160000">
    <property type="component" value="Segment"/>
</dbReference>
<accession>A0A0A1E0U0</accession>
<dbReference type="PDBsum" id="6IMN"/>
<dbReference type="GeneID" id="22220329"/>
<dbReference type="GeneID" id="41901149"/>
<dbReference type="Pfam" id="PF01068">
    <property type="entry name" value="DNA_ligase_A_M"/>
    <property type="match status" value="1"/>
</dbReference>
<dbReference type="Proteomes" id="UP000501487">
    <property type="component" value="Segment"/>
</dbReference>
<dbReference type="EMBL" id="MN270979">
    <property type="protein sequence ID" value="QIM09131.1"/>
    <property type="molecule type" value="Genomic_DNA"/>
</dbReference>
<dbReference type="KEGG" id="vg:22220329"/>
<dbReference type="GO" id="GO:0044423">
    <property type="term" value="C:virion component"/>
    <property type="evidence" value="ECO:0007669"/>
    <property type="project" value="UniProtKB-KW"/>
</dbReference>
<dbReference type="RefSeq" id="YP_009702347.1">
    <property type="nucleotide sequence ID" value="NC_044941.1"/>
</dbReference>
<dbReference type="EMBL" id="MN270980">
    <property type="protein sequence ID" value="QIM09364.1"/>
    <property type="molecule type" value="Genomic_DNA"/>
</dbReference>
<dbReference type="RefSeq" id="YP_009703369.1">
    <property type="nucleotide sequence ID" value="NC_044955.1"/>
</dbReference>
<dbReference type="EMBL" id="MN270977">
    <property type="protein sequence ID" value="QIM08665.1"/>
    <property type="molecule type" value="Genomic_DNA"/>
</dbReference>
<dbReference type="Gene3D" id="3.30.470.30">
    <property type="entry name" value="DNA ligase/mRNA capping enzyme"/>
    <property type="match status" value="1"/>
</dbReference>
<dbReference type="EMBL" id="MN270974">
    <property type="protein sequence ID" value="QIM07964.1"/>
    <property type="molecule type" value="Genomic_DNA"/>
</dbReference>
<evidence type="ECO:0000313" key="21">
    <source>
        <dbReference type="EMBL" id="AOO54457.1"/>
    </source>
</evidence>
<evidence type="ECO:0000313" key="38">
    <source>
        <dbReference type="Proteomes" id="UP000117635"/>
    </source>
</evidence>
<dbReference type="EMBL" id="MT932578">
    <property type="protein sequence ID" value="QPL11834.1"/>
    <property type="molecule type" value="Genomic_DNA"/>
</dbReference>
<dbReference type="SUPFAM" id="SSF56091">
    <property type="entry name" value="DNA ligase/mRNA capping enzyme, catalytic domain"/>
    <property type="match status" value="1"/>
</dbReference>
<keyword evidence="9" id="KW-0067">ATP-binding</keyword>
<keyword evidence="6" id="KW-0235">DNA replication</keyword>
<evidence type="ECO:0000313" key="26">
    <source>
        <dbReference type="EMBL" id="QIM07498.1"/>
    </source>
</evidence>
<dbReference type="KEGG" id="vg:41902177"/>
<dbReference type="PDBsum" id="6IMK"/>
<dbReference type="GeneID" id="41901308"/>
<evidence type="ECO:0000256" key="15">
    <source>
        <dbReference type="ARBA" id="ARBA00046002"/>
    </source>
</evidence>
<evidence type="ECO:0000313" key="32">
    <source>
        <dbReference type="EMBL" id="QIM08898.1"/>
    </source>
</evidence>
<keyword evidence="10" id="KW-0946">Virion</keyword>
<keyword evidence="8" id="KW-0227">DNA damage</keyword>
<dbReference type="EMBL" id="MN270970">
    <property type="protein sequence ID" value="QIM07028.1"/>
    <property type="molecule type" value="Genomic_DNA"/>
</dbReference>
<evidence type="ECO:0000256" key="13">
    <source>
        <dbReference type="ARBA" id="ARBA00023306"/>
    </source>
</evidence>
<feature type="domain" description="ATP-dependent DNA ligase family profile" evidence="16">
    <location>
        <begin position="220"/>
        <end position="348"/>
    </location>
</feature>
<evidence type="ECO:0000313" key="31">
    <source>
        <dbReference type="EMBL" id="QIM08665.1"/>
    </source>
</evidence>
<evidence type="ECO:0000313" key="28">
    <source>
        <dbReference type="EMBL" id="QIM07964.1"/>
    </source>
</evidence>
<keyword evidence="7" id="KW-0547">Nucleotide-binding</keyword>
<protein>
    <recommendedName>
        <fullName evidence="3">DNA ligase</fullName>
    </recommendedName>
    <alternativeName>
        <fullName evidence="14">Polydeoxyribonucleotide synthase [ATP]</fullName>
    </alternativeName>
</protein>
<evidence type="ECO:0000313" key="42">
    <source>
        <dbReference type="Proteomes" id="UP000500898"/>
    </source>
</evidence>
<evidence type="ECO:0000313" key="30">
    <source>
        <dbReference type="EMBL" id="QIM08432.1"/>
    </source>
</evidence>
<dbReference type="KEGG" id="vg:41901308"/>
<dbReference type="Proteomes" id="UP000503294">
    <property type="component" value="Segment"/>
</dbReference>
<evidence type="ECO:0000259" key="16">
    <source>
        <dbReference type="PROSITE" id="PS50160"/>
    </source>
</evidence>
<evidence type="ECO:0000313" key="23">
    <source>
        <dbReference type="EMBL" id="QIM06793.1"/>
    </source>
</evidence>
<evidence type="ECO:0000256" key="14">
    <source>
        <dbReference type="ARBA" id="ARBA00032896"/>
    </source>
</evidence>
<dbReference type="EMBL" id="MN270971">
    <property type="protein sequence ID" value="QIM07263.1"/>
    <property type="molecule type" value="Genomic_DNA"/>
</dbReference>
<gene>
    <name evidence="18" type="primary">NP419L</name>
    <name evidence="21" type="ORF">AFSV47Ss_0152</name>
    <name evidence="22" type="ORF">ASFVARMWT4_00110</name>
</gene>
<dbReference type="PANTHER" id="PTHR47810">
    <property type="entry name" value="DNA LIGASE"/>
    <property type="match status" value="1"/>
</dbReference>
<evidence type="ECO:0000313" key="18">
    <source>
        <dbReference type="EMBL" id="AIY22449.1"/>
    </source>
</evidence>
<dbReference type="EMBL" id="MN270978">
    <property type="protein sequence ID" value="QIM08898.1"/>
    <property type="molecule type" value="Genomic_DNA"/>
</dbReference>
<comment type="similarity">
    <text evidence="2">Belongs to the ATP-dependent DNA ligase family.</text>
</comment>
<reference evidence="38" key="1">
    <citation type="submission" date="2014-07" db="EMBL/GenBank/DDBJ databases">
        <title>Complete genome sequence of African Swine Fever Virus strain 26544/OG10 isolated in Sardinia.</title>
        <authorList>
            <person name="Dei Giudici S."/>
            <person name="Bacciu D."/>
            <person name="Sanna G."/>
            <person name="Deligios M."/>
            <person name="Oggiano A."/>
        </authorList>
    </citation>
    <scope>NUCLEOTIDE SEQUENCE [LARGE SCALE GENOMIC DNA]</scope>
</reference>
<evidence type="ECO:0000313" key="17">
    <source>
        <dbReference type="EMBL" id="AIY22291.1"/>
    </source>
</evidence>
<dbReference type="Proteomes" id="UP000594644">
    <property type="component" value="Segment"/>
</dbReference>
<dbReference type="Proteomes" id="UP000241813">
    <property type="component" value="Segment"/>
</dbReference>
<dbReference type="KEGG" id="vg:41901149"/>
<dbReference type="EMBL" id="KM262844">
    <property type="protein sequence ID" value="AIY22291.1"/>
    <property type="molecule type" value="Genomic_DNA"/>
</dbReference>
<dbReference type="GO" id="GO:0006281">
    <property type="term" value="P:DNA repair"/>
    <property type="evidence" value="ECO:0007669"/>
    <property type="project" value="UniProtKB-KW"/>
</dbReference>
<dbReference type="EMBL" id="KP055815">
    <property type="protein sequence ID" value="AKO62781.1"/>
    <property type="molecule type" value="Genomic_DNA"/>
</dbReference>
<dbReference type="EMBL" id="MN270975">
    <property type="protein sequence ID" value="QIM08199.1"/>
    <property type="molecule type" value="Genomic_DNA"/>
</dbReference>
<dbReference type="Proteomes" id="UP000500898">
    <property type="component" value="Segment"/>
</dbReference>
<reference evidence="35" key="7">
    <citation type="journal article" date="2020" name="Vaccines (Basel)">
        <title>African Swine Fever Circulation among Free-Ranging Pigs in Sardinia: Data from the Eradication Program.</title>
        <authorList>
            <person name="Franzoni G."/>
            <person name="Dei Giudici S."/>
            <person name="Loi F."/>
            <person name="Sanna D."/>
            <person name="Floris M."/>
            <person name="Fiori M."/>
            <person name="Sanna M.L."/>
            <person name="Madrau P."/>
            <person name="Scarpa F."/>
            <person name="Zinellu S."/>
            <person name="Giammarioli M."/>
            <person name="Cappai S."/>
            <person name="De Mia G.M."/>
            <person name="Laddomada A."/>
            <person name="Rolesu S."/>
            <person name="Oggiano A."/>
        </authorList>
    </citation>
    <scope>NUCLEOTIDE SEQUENCE [LARGE SCALE GENOMIC DNA]</scope>
    <source>
        <strain evidence="35">103917/18</strain>
        <strain evidence="36">55234/18</strain>
    </source>
</reference>
<keyword evidence="13" id="KW-0131">Cell cycle</keyword>
<evidence type="ECO:0000313" key="24">
    <source>
        <dbReference type="EMBL" id="QIM07028.1"/>
    </source>
</evidence>
<evidence type="ECO:0000313" key="34">
    <source>
        <dbReference type="EMBL" id="QIM09364.1"/>
    </source>
</evidence>
<comment type="function">
    <text evidence="15">Very low-fidelity DNA ligase that seals nicks in double-stranded DNA during DNA repair. Together with the viral repair DNA polymerase X, fills the single nucleotide gaps generated by the AP endonuclease. It is not essential for viral replication and recombination. Displays a very low adenylation activity towards DNA with 3'-dideoxy- or 3'-amino-terminated nicks compared to regular nick DNA.</text>
</comment>
<dbReference type="PANTHER" id="PTHR47810:SF5">
    <property type="entry name" value="LIGASE, PUTATIVE-RELATED"/>
    <property type="match status" value="1"/>
</dbReference>
<dbReference type="PDBsum" id="6IML"/>
<evidence type="ECO:0000313" key="41">
    <source>
        <dbReference type="Proteomes" id="UP000500690"/>
    </source>
</evidence>
<evidence type="ECO:0000313" key="36">
    <source>
        <dbReference type="EMBL" id="QPL12051.1"/>
    </source>
</evidence>
<keyword evidence="5" id="KW-0132">Cell division</keyword>
<dbReference type="PROSITE" id="PS50160">
    <property type="entry name" value="DNA_LIGASE_A3"/>
    <property type="match status" value="1"/>
</dbReference>
<evidence type="ECO:0000313" key="29">
    <source>
        <dbReference type="EMBL" id="QIM08199.1"/>
    </source>
</evidence>
<comment type="subcellular location">
    <subcellularLocation>
        <location evidence="1">Virion</location>
    </subcellularLocation>
</comment>
<dbReference type="GO" id="GO:0006260">
    <property type="term" value="P:DNA replication"/>
    <property type="evidence" value="ECO:0007669"/>
    <property type="project" value="UniProtKB-KW"/>
</dbReference>
<reference evidence="41 42" key="6">
    <citation type="journal article" date="2020" name="Transbound. Emerg. Dis.">
        <title>The evolution of African swine fever virus in Sardinia (1978 to 2014) as revealed by whole genome sequencing and comparative analysis.</title>
        <authorList>
            <person name="Torresi C."/>
            <person name="Fiori M."/>
            <person name="Bertolotti L."/>
            <person name="Floris M."/>
            <person name="Colitti B."/>
            <person name="Giammarioli M."/>
            <person name="Dei Giudici S."/>
            <person name="Oggiano A."/>
            <person name="Malmberg M."/>
            <person name="De Mia G.M."/>
            <person name="Belak S."/>
            <person name="Granberg F."/>
        </authorList>
    </citation>
    <scope>NUCLEOTIDE SEQUENCE [LARGE SCALE GENOMIC DNA]</scope>
    <source>
        <strain evidence="25">139/Nu/1981</strain>
        <strain evidence="26">140/Or/1985</strain>
        <strain evidence="28">141/Nu/1990</strain>
        <strain evidence="29">142/Nu/1995</strain>
        <strain evidence="34">22653/Ca/2014</strain>
        <strain evidence="31">26/Ss/2004</strain>
        <strain evidence="23">56/Ca/1978</strain>
        <strain evidence="24">57/Ca/1979</strain>
        <strain evidence="30">60/Nu/1997</strain>
        <strain evidence="32">72407/Ss/2005</strain>
        <strain evidence="27">85/Ca/1985</strain>
        <strain evidence="33">97/Ot/2012</strain>
    </source>
</reference>
<dbReference type="SMR" id="A0A0A1E0U0"/>
<organismHost>
    <name type="scientific">Potamochoerus larvatus</name>
    <name type="common">Bushpig</name>
    <dbReference type="NCBI Taxonomy" id="273792"/>
</organismHost>
<evidence type="ECO:0000256" key="1">
    <source>
        <dbReference type="ARBA" id="ARBA00004328"/>
    </source>
</evidence>
<dbReference type="Proteomes" id="UP000501990">
    <property type="component" value="Segment"/>
</dbReference>
<evidence type="ECO:0000256" key="12">
    <source>
        <dbReference type="ARBA" id="ARBA00023204"/>
    </source>
</evidence>
<evidence type="ECO:0000256" key="5">
    <source>
        <dbReference type="ARBA" id="ARBA00022618"/>
    </source>
</evidence>
<dbReference type="OrthoDB" id="7380at10239"/>
<dbReference type="EMBL" id="MN270972">
    <property type="protein sequence ID" value="QIM07498.1"/>
    <property type="molecule type" value="Genomic_DNA"/>
</dbReference>
<dbReference type="PROSITE" id="PS00697">
    <property type="entry name" value="DNA_LIGASE_A1"/>
    <property type="match status" value="1"/>
</dbReference>
<evidence type="ECO:0000256" key="7">
    <source>
        <dbReference type="ARBA" id="ARBA00022741"/>
    </source>
</evidence>
<dbReference type="GO" id="GO:0005524">
    <property type="term" value="F:ATP binding"/>
    <property type="evidence" value="ECO:0007669"/>
    <property type="project" value="UniProtKB-KW"/>
</dbReference>
<evidence type="ECO:0000313" key="27">
    <source>
        <dbReference type="EMBL" id="QIM07731.1"/>
    </source>
</evidence>
<evidence type="ECO:0000313" key="39">
    <source>
        <dbReference type="Proteomes" id="UP000142390"/>
    </source>
</evidence>
<reference evidence="20 40" key="3">
    <citation type="journal article" date="2015" name="PLoS ONE">
        <title>Genome Sequence of African Swine Fever Virus BA71, the Virulent Parental Strain of the Nonpathogenic and Tissue-Culture Adapted BA71V.</title>
        <authorList>
            <person name="Rodriguez J.M."/>
            <person name="Moreno L.T."/>
            <person name="Alejo A."/>
            <person name="Lacasta A."/>
            <person name="Rodriguez F."/>
            <person name="Salas M.L."/>
        </authorList>
    </citation>
    <scope>NUCLEOTIDE SEQUENCE [LARGE SCALE GENOMIC DNA]</scope>
    <source>
        <strain evidence="20 40">BA71</strain>
    </source>
</reference>
<sequence>MLNQFPGQYSNNIFCFPPIESETKSGKKASWIICVQVVQHNTIIPITDEMFSTDVKDAVAEIFTKFFVEEGAVRISKMTRVTEGKNLGKKNATTVVHQAFKDALSKYNRHARQKRGAHTNRGMIPPMLVKYFNIIPKTFFEEETDPIVQRKRNGVRAVACQQGDGCILLYSRTEKEFLGLDNIKKELKQLYLFIDVRVYLDGELYLHRKPLQWIAGQANAKTDSSELHFYVFDCFWSDQLQMPSNKRQQLLTNIFKQKEDLTFIHQVENFSVKNVDEALRLKAQFIKEGYEGAIVRNANGPYEPGYNNYHSAHLAKLKPLLDAEFILVDYTQGKKGKDLGAILWVCELPNKKRFVVTPKHLTYADRYALFQKLTPALFKKHLYGKELTVEYAELSPKTGIPLQARAVGFREPINVLEII</sequence>
<dbReference type="InterPro" id="IPR012340">
    <property type="entry name" value="NA-bd_OB-fold"/>
</dbReference>
<dbReference type="EMBL" id="MN270969">
    <property type="protein sequence ID" value="QIM06793.1"/>
    <property type="molecule type" value="Genomic_DNA"/>
</dbReference>
<proteinExistence type="inferred from homology"/>
<evidence type="ECO:0000256" key="6">
    <source>
        <dbReference type="ARBA" id="ARBA00022705"/>
    </source>
</evidence>
<dbReference type="RefSeq" id="NP_042793.1">
    <property type="nucleotide sequence ID" value="NC_001659.2"/>
</dbReference>
<reference evidence="37 39" key="2">
    <citation type="journal article" date="2015" name="J. Gen. Virol.">
        <title>Related strains of African swine fever virus with different virulence: genome comparison and analysis.</title>
        <authorList>
            <person name="Portugal R."/>
            <person name="Coelho J."/>
            <person name="Hoper D."/>
            <person name="Little N.S."/>
            <person name="Smithson C."/>
            <person name="Upton C."/>
            <person name="Martins C."/>
            <person name="Leitao A."/>
            <person name="Keil G.M."/>
        </authorList>
    </citation>
    <scope>NUCLEOTIDE SEQUENCE [LARGE SCALE GENOMIC DNA]</scope>
    <source>
        <strain evidence="17">L60</strain>
        <strain evidence="18">NHV</strain>
    </source>
</reference>
<evidence type="ECO:0000256" key="8">
    <source>
        <dbReference type="ARBA" id="ARBA00022763"/>
    </source>
</evidence>
<evidence type="ECO:0000256" key="10">
    <source>
        <dbReference type="ARBA" id="ARBA00022844"/>
    </source>
</evidence>
<dbReference type="SUPFAM" id="SSF50249">
    <property type="entry name" value="Nucleic acid-binding proteins"/>
    <property type="match status" value="1"/>
</dbReference>
<dbReference type="Proteomes" id="UP000117635">
    <property type="component" value="Segment"/>
</dbReference>
<keyword evidence="4 18" id="KW-0436">Ligase</keyword>
<dbReference type="PROSITE" id="PS00333">
    <property type="entry name" value="DNA_LIGASE_A2"/>
    <property type="match status" value="1"/>
</dbReference>
<dbReference type="Proteomes" id="UP000501235">
    <property type="component" value="Segment"/>
</dbReference>
<keyword evidence="11" id="KW-0233">DNA recombination</keyword>
<dbReference type="GeneID" id="41901470"/>
<dbReference type="InterPro" id="IPR012310">
    <property type="entry name" value="DNA_ligase_ATP-dep_cent"/>
</dbReference>
<dbReference type="GO" id="GO:0006310">
    <property type="term" value="P:DNA recombination"/>
    <property type="evidence" value="ECO:0007669"/>
    <property type="project" value="UniProtKB-KW"/>
</dbReference>
<reference evidence="21" key="4">
    <citation type="journal article" date="2016" name="Genome Announc.">
        <title>Complete genome sequence of an African swine fever virus isolate from Sardinia, Italy.</title>
        <authorList>
            <person name="Granberg F."/>
            <person name="Torresi C."/>
            <person name="Oggiano A."/>
            <person name="Malmberg M."/>
            <person name="Iscaro C."/>
            <person name="De Mia G.M."/>
            <person name="Sandor B."/>
        </authorList>
    </citation>
    <scope>NUCLEOTIDE SEQUENCE [LARGE SCALE GENOMIC DNA]</scope>
    <source>
        <strain evidence="21">47/Ss/2008</strain>
    </source>
</reference>
<evidence type="ECO:0000256" key="2">
    <source>
        <dbReference type="ARBA" id="ARBA00007572"/>
    </source>
</evidence>
<dbReference type="Proteomes" id="UP000142390">
    <property type="component" value="Segment"/>
</dbReference>
<dbReference type="Proteomes" id="UP000500690">
    <property type="component" value="Segment"/>
</dbReference>
<dbReference type="EMBL" id="MN270973">
    <property type="protein sequence ID" value="QIM07731.1"/>
    <property type="molecule type" value="Genomic_DNA"/>
</dbReference>
<dbReference type="GO" id="GO:0051301">
    <property type="term" value="P:cell division"/>
    <property type="evidence" value="ECO:0007669"/>
    <property type="project" value="UniProtKB-KW"/>
</dbReference>
<evidence type="ECO:0000313" key="33">
    <source>
        <dbReference type="EMBL" id="QIM09131.1"/>
    </source>
</evidence>
<organismHost>
    <name type="scientific">Phacochoerus africanus</name>
    <name type="common">Warthog</name>
    <dbReference type="NCBI Taxonomy" id="41426"/>
</organismHost>
<dbReference type="Proteomes" id="UP000594565">
    <property type="component" value="Segment"/>
</dbReference>
<dbReference type="EMBL" id="MN270976">
    <property type="protein sequence ID" value="QIM08432.1"/>
    <property type="molecule type" value="Genomic_DNA"/>
</dbReference>
<dbReference type="Proteomes" id="UP000110401">
    <property type="component" value="Segment"/>
</dbReference>
<reference evidence="19" key="5">
    <citation type="journal article" date="2016" name="Virol Rep">
        <title>Genomic analysis of Sardinian 26544/OG10 isolate of African swine fever virus.</title>
        <authorList>
            <person name="Bacciu D."/>
            <person name="Deligios M."/>
            <person name="Sanna G."/>
            <person name="Paola Madrau M."/>
            <person name="Luisa Sanna M."/>
            <person name="Dei Giudici S."/>
            <person name="Oggiano A."/>
        </authorList>
    </citation>
    <scope>NUCLEOTIDE SEQUENCE</scope>
    <source>
        <strain evidence="19">26544/OG10</strain>
    </source>
</reference>
<keyword evidence="12" id="KW-0234">DNA repair</keyword>
<dbReference type="RefSeq" id="YP_009702666.1">
    <property type="nucleotide sequence ID" value="NC_044943.1"/>
</dbReference>
<evidence type="ECO:0000256" key="3">
    <source>
        <dbReference type="ARBA" id="ARBA00013308"/>
    </source>
</evidence>
<evidence type="ECO:0000313" key="35">
    <source>
        <dbReference type="EMBL" id="QPL11834.1"/>
    </source>
</evidence>
<dbReference type="EMBL" id="KM102979">
    <property type="protein sequence ID" value="AJZ77074.1"/>
    <property type="molecule type" value="Genomic_DNA"/>
</dbReference>
<evidence type="ECO:0000256" key="4">
    <source>
        <dbReference type="ARBA" id="ARBA00022598"/>
    </source>
</evidence>
<evidence type="ECO:0000313" key="22">
    <source>
        <dbReference type="EMBL" id="CAD5338238.1"/>
    </source>
</evidence>
<evidence type="ECO:0000313" key="37">
    <source>
        <dbReference type="Proteomes" id="UP000110401"/>
    </source>
</evidence>
<dbReference type="KEGG" id="vg:41901470"/>
<dbReference type="Proteomes" id="UP000502695">
    <property type="component" value="Segment"/>
</dbReference>
<dbReference type="Proteomes" id="UP000503066">
    <property type="component" value="Genome"/>
</dbReference>
<evidence type="ECO:0000256" key="11">
    <source>
        <dbReference type="ARBA" id="ARBA00023172"/>
    </source>
</evidence>
<dbReference type="GeneID" id="41902177"/>
<dbReference type="EMBL" id="KX354450">
    <property type="protein sequence ID" value="AOO54457.1"/>
    <property type="molecule type" value="Genomic_DNA"/>
</dbReference>
<dbReference type="InterPro" id="IPR016059">
    <property type="entry name" value="DNA_ligase_ATP-dep_CS"/>
</dbReference>